<gene>
    <name evidence="7" type="ORF">BJX63DRAFT_218140</name>
</gene>
<sequence>MQDLQSYPPNVSDIADRGNDSFGLPITEADMWEPFTAFTSVDPSWTVTTSGLNDIQSPFLSDTPRPPLAPTKEDAENYRVLHGQVTPPSDDSLFANPPQPMHPPNLDNSHPTPLPSSIEVQPQRPVKRRRGRTRSCGGSVSGASRHSASVEPSLAGENKQEKTRARNRVAASKCRQKQKARNMELENECNFQEARKQELSREAARLRDEVVKQKNLLLAHSECGHDGIKQYLDSMVKRITTGVGEAPDFGSLVDGCSGSDVSVKATQRLADSSGSAWGFGFVGYAPTV</sequence>
<evidence type="ECO:0000256" key="3">
    <source>
        <dbReference type="ARBA" id="ARBA00023163"/>
    </source>
</evidence>
<dbReference type="PANTHER" id="PTHR19304">
    <property type="entry name" value="CYCLIC-AMP RESPONSE ELEMENT BINDING PROTEIN"/>
    <property type="match status" value="1"/>
</dbReference>
<keyword evidence="4" id="KW-0539">Nucleus</keyword>
<dbReference type="EMBL" id="JBFXLT010000004">
    <property type="protein sequence ID" value="KAL2821503.1"/>
    <property type="molecule type" value="Genomic_DNA"/>
</dbReference>
<name>A0ABR4I3R7_9EURO</name>
<dbReference type="InterPro" id="IPR004827">
    <property type="entry name" value="bZIP"/>
</dbReference>
<dbReference type="InterPro" id="IPR051027">
    <property type="entry name" value="bZIP_transcription_factors"/>
</dbReference>
<protein>
    <recommendedName>
        <fullName evidence="6">BZIP domain-containing protein</fullName>
    </recommendedName>
</protein>
<reference evidence="7 8" key="1">
    <citation type="submission" date="2024-07" db="EMBL/GenBank/DDBJ databases">
        <title>Section-level genome sequencing and comparative genomics of Aspergillus sections Usti and Cavernicolus.</title>
        <authorList>
            <consortium name="Lawrence Berkeley National Laboratory"/>
            <person name="Nybo J.L."/>
            <person name="Vesth T.C."/>
            <person name="Theobald S."/>
            <person name="Frisvad J.C."/>
            <person name="Larsen T.O."/>
            <person name="Kjaerboelling I."/>
            <person name="Rothschild-Mancinelli K."/>
            <person name="Lyhne E.K."/>
            <person name="Kogle M.E."/>
            <person name="Barry K."/>
            <person name="Clum A."/>
            <person name="Na H."/>
            <person name="Ledsgaard L."/>
            <person name="Lin J."/>
            <person name="Lipzen A."/>
            <person name="Kuo A."/>
            <person name="Riley R."/>
            <person name="Mondo S."/>
            <person name="Labutti K."/>
            <person name="Haridas S."/>
            <person name="Pangalinan J."/>
            <person name="Salamov A.A."/>
            <person name="Simmons B.A."/>
            <person name="Magnuson J.K."/>
            <person name="Chen J."/>
            <person name="Drula E."/>
            <person name="Henrissat B."/>
            <person name="Wiebenga A."/>
            <person name="Lubbers R.J."/>
            <person name="Gomes A.C."/>
            <person name="Makela M.R."/>
            <person name="Stajich J."/>
            <person name="Grigoriev I.V."/>
            <person name="Mortensen U.H."/>
            <person name="De Vries R.P."/>
            <person name="Baker S.E."/>
            <person name="Andersen M.R."/>
        </authorList>
    </citation>
    <scope>NUCLEOTIDE SEQUENCE [LARGE SCALE GENOMIC DNA]</scope>
    <source>
        <strain evidence="7 8">CBS 588.65</strain>
    </source>
</reference>
<dbReference type="PROSITE" id="PS00036">
    <property type="entry name" value="BZIP_BASIC"/>
    <property type="match status" value="1"/>
</dbReference>
<evidence type="ECO:0000259" key="6">
    <source>
        <dbReference type="PROSITE" id="PS50217"/>
    </source>
</evidence>
<dbReference type="Proteomes" id="UP001610334">
    <property type="component" value="Unassembled WGS sequence"/>
</dbReference>
<evidence type="ECO:0000256" key="2">
    <source>
        <dbReference type="ARBA" id="ARBA00023015"/>
    </source>
</evidence>
<comment type="subcellular location">
    <subcellularLocation>
        <location evidence="1">Nucleus</location>
    </subcellularLocation>
</comment>
<dbReference type="CDD" id="cd14687">
    <property type="entry name" value="bZIP_ATF2"/>
    <property type="match status" value="1"/>
</dbReference>
<dbReference type="Gene3D" id="1.20.5.170">
    <property type="match status" value="1"/>
</dbReference>
<evidence type="ECO:0000313" key="8">
    <source>
        <dbReference type="Proteomes" id="UP001610334"/>
    </source>
</evidence>
<organism evidence="7 8">
    <name type="scientific">Aspergillus granulosus</name>
    <dbReference type="NCBI Taxonomy" id="176169"/>
    <lineage>
        <taxon>Eukaryota</taxon>
        <taxon>Fungi</taxon>
        <taxon>Dikarya</taxon>
        <taxon>Ascomycota</taxon>
        <taxon>Pezizomycotina</taxon>
        <taxon>Eurotiomycetes</taxon>
        <taxon>Eurotiomycetidae</taxon>
        <taxon>Eurotiales</taxon>
        <taxon>Aspergillaceae</taxon>
        <taxon>Aspergillus</taxon>
        <taxon>Aspergillus subgen. Nidulantes</taxon>
    </lineage>
</organism>
<evidence type="ECO:0000256" key="5">
    <source>
        <dbReference type="SAM" id="MobiDB-lite"/>
    </source>
</evidence>
<feature type="domain" description="BZIP" evidence="6">
    <location>
        <begin position="157"/>
        <end position="220"/>
    </location>
</feature>
<dbReference type="InterPro" id="IPR046347">
    <property type="entry name" value="bZIP_sf"/>
</dbReference>
<dbReference type="SMART" id="SM00338">
    <property type="entry name" value="BRLZ"/>
    <property type="match status" value="1"/>
</dbReference>
<keyword evidence="8" id="KW-1185">Reference proteome</keyword>
<keyword evidence="2" id="KW-0805">Transcription regulation</keyword>
<comment type="caution">
    <text evidence="7">The sequence shown here is derived from an EMBL/GenBank/DDBJ whole genome shotgun (WGS) entry which is preliminary data.</text>
</comment>
<keyword evidence="3" id="KW-0804">Transcription</keyword>
<accession>A0ABR4I3R7</accession>
<dbReference type="PROSITE" id="PS50217">
    <property type="entry name" value="BZIP"/>
    <property type="match status" value="1"/>
</dbReference>
<proteinExistence type="predicted"/>
<evidence type="ECO:0000313" key="7">
    <source>
        <dbReference type="EMBL" id="KAL2821503.1"/>
    </source>
</evidence>
<feature type="region of interest" description="Disordered" evidence="5">
    <location>
        <begin position="49"/>
        <end position="178"/>
    </location>
</feature>
<evidence type="ECO:0000256" key="1">
    <source>
        <dbReference type="ARBA" id="ARBA00004123"/>
    </source>
</evidence>
<feature type="compositionally biased region" description="Polar residues" evidence="5">
    <location>
        <begin position="49"/>
        <end position="60"/>
    </location>
</feature>
<evidence type="ECO:0000256" key="4">
    <source>
        <dbReference type="ARBA" id="ARBA00023242"/>
    </source>
</evidence>
<dbReference type="SUPFAM" id="SSF57959">
    <property type="entry name" value="Leucine zipper domain"/>
    <property type="match status" value="1"/>
</dbReference>